<accession>A0A1I0MVC1</accession>
<feature type="coiled-coil region" evidence="1">
    <location>
        <begin position="160"/>
        <end position="227"/>
    </location>
</feature>
<proteinExistence type="predicted"/>
<protein>
    <submittedName>
        <fullName evidence="3">Uncharacterized conserved protein</fullName>
    </submittedName>
</protein>
<keyword evidence="4" id="KW-1185">Reference proteome</keyword>
<feature type="compositionally biased region" description="Basic and acidic residues" evidence="2">
    <location>
        <begin position="34"/>
        <end position="45"/>
    </location>
</feature>
<evidence type="ECO:0000256" key="1">
    <source>
        <dbReference type="SAM" id="Coils"/>
    </source>
</evidence>
<keyword evidence="1" id="KW-0175">Coiled coil</keyword>
<feature type="compositionally biased region" description="Acidic residues" evidence="2">
    <location>
        <begin position="46"/>
        <end position="56"/>
    </location>
</feature>
<dbReference type="Proteomes" id="UP000199650">
    <property type="component" value="Unassembled WGS sequence"/>
</dbReference>
<feature type="region of interest" description="Disordered" evidence="2">
    <location>
        <begin position="1"/>
        <end position="74"/>
    </location>
</feature>
<sequence length="404" mass="42327">MVEDAVVVDEPKTDEPETVNKVTEPDAPDQAPDEQEKSEGGGRDADAEDATTDTDTPDQIAKDTPSAQAAPTAAPGGSTFLPLLLGGAVAAALGFGAARYPDQWPFASQPDVDPIEIKLTDLGDRVSGIEEVTAAQSATLTDLQDATGLDQLRGEMTGQLNQLRVQYESMSEKLTELENRIVTVEKLPQGSGMEAAAAAAAAYERELQQMRQMLDAELERIGNAQDQAQTLEVSAAEAAKAAAARAAMSRVLAALESGQPYGDALFDLTENAGLDAPDALSAYAETGIVTLATLQARFPEAARDALDASIRAAVADGQMDRVTAFFRTQLGARSLEPQEGDDPDAILSRAEAALKDGRIAAALTELEALPDAGKPALDAWIEQAAARKDALEAAQALAQQVNSN</sequence>
<dbReference type="STRING" id="1173584.SAMN05444851_0340"/>
<name>A0A1I0MVC1_9RHOB</name>
<organism evidence="3 4">
    <name type="scientific">Aliiroseovarius sediminilitoris</name>
    <dbReference type="NCBI Taxonomy" id="1173584"/>
    <lineage>
        <taxon>Bacteria</taxon>
        <taxon>Pseudomonadati</taxon>
        <taxon>Pseudomonadota</taxon>
        <taxon>Alphaproteobacteria</taxon>
        <taxon>Rhodobacterales</taxon>
        <taxon>Paracoccaceae</taxon>
        <taxon>Aliiroseovarius</taxon>
    </lineage>
</organism>
<evidence type="ECO:0000313" key="3">
    <source>
        <dbReference type="EMBL" id="SEV92329.1"/>
    </source>
</evidence>
<dbReference type="AlphaFoldDB" id="A0A1I0MVC1"/>
<feature type="compositionally biased region" description="Low complexity" evidence="2">
    <location>
        <begin position="57"/>
        <end position="74"/>
    </location>
</feature>
<evidence type="ECO:0000256" key="2">
    <source>
        <dbReference type="SAM" id="MobiDB-lite"/>
    </source>
</evidence>
<dbReference type="EMBL" id="FOJB01000001">
    <property type="protein sequence ID" value="SEV92329.1"/>
    <property type="molecule type" value="Genomic_DNA"/>
</dbReference>
<evidence type="ECO:0000313" key="4">
    <source>
        <dbReference type="Proteomes" id="UP000199650"/>
    </source>
</evidence>
<reference evidence="3 4" key="1">
    <citation type="submission" date="2016-10" db="EMBL/GenBank/DDBJ databases">
        <authorList>
            <person name="de Groot N.N."/>
        </authorList>
    </citation>
    <scope>NUCLEOTIDE SEQUENCE [LARGE SCALE GENOMIC DNA]</scope>
    <source>
        <strain evidence="3 4">DSM 29439</strain>
    </source>
</reference>
<gene>
    <name evidence="3" type="ORF">SAMN05444851_0340</name>
</gene>